<feature type="binding site" evidence="8">
    <location>
        <position position="93"/>
    </location>
    <ligand>
        <name>GTP</name>
        <dbReference type="ChEBI" id="CHEBI:37565"/>
    </ligand>
</feature>
<dbReference type="HAMAP" id="MF_00316">
    <property type="entry name" value="MobA"/>
    <property type="match status" value="1"/>
</dbReference>
<feature type="binding site" evidence="8">
    <location>
        <position position="93"/>
    </location>
    <ligand>
        <name>Mg(2+)</name>
        <dbReference type="ChEBI" id="CHEBI:18420"/>
    </ligand>
</feature>
<comment type="catalytic activity">
    <reaction evidence="8">
        <text>Mo-molybdopterin + GTP + H(+) = Mo-molybdopterin guanine dinucleotide + diphosphate</text>
        <dbReference type="Rhea" id="RHEA:34243"/>
        <dbReference type="ChEBI" id="CHEBI:15378"/>
        <dbReference type="ChEBI" id="CHEBI:33019"/>
        <dbReference type="ChEBI" id="CHEBI:37565"/>
        <dbReference type="ChEBI" id="CHEBI:71302"/>
        <dbReference type="ChEBI" id="CHEBI:71310"/>
        <dbReference type="EC" id="2.7.7.77"/>
    </reaction>
</comment>
<keyword evidence="10" id="KW-0548">Nucleotidyltransferase</keyword>
<feature type="domain" description="MobA-like NTP transferase" evidence="9">
    <location>
        <begin position="4"/>
        <end position="152"/>
    </location>
</feature>
<comment type="function">
    <text evidence="8">Transfers a GMP moiety from GTP to Mo-molybdopterin (Mo-MPT) cofactor (Moco or molybdenum cofactor) to form Mo-molybdopterin guanine dinucleotide (Mo-MGD) cofactor.</text>
</comment>
<dbReference type="SUPFAM" id="SSF53448">
    <property type="entry name" value="Nucleotide-diphospho-sugar transferases"/>
    <property type="match status" value="1"/>
</dbReference>
<evidence type="ECO:0000313" key="10">
    <source>
        <dbReference type="EMBL" id="ABK18748.1"/>
    </source>
</evidence>
<organism evidence="10 11">
    <name type="scientific">Syntrophobacter fumaroxidans (strain DSM 10017 / MPOB)</name>
    <dbReference type="NCBI Taxonomy" id="335543"/>
    <lineage>
        <taxon>Bacteria</taxon>
        <taxon>Pseudomonadati</taxon>
        <taxon>Thermodesulfobacteriota</taxon>
        <taxon>Syntrophobacteria</taxon>
        <taxon>Syntrophobacterales</taxon>
        <taxon>Syntrophobacteraceae</taxon>
        <taxon>Syntrophobacter</taxon>
    </lineage>
</organism>
<keyword evidence="5 8" id="KW-0460">Magnesium</keyword>
<dbReference type="GO" id="GO:0046872">
    <property type="term" value="F:metal ion binding"/>
    <property type="evidence" value="ECO:0007669"/>
    <property type="project" value="UniProtKB-KW"/>
</dbReference>
<sequence>MITGAVLAGGKSLRYGRNKSLEVFEGRRLIDRIAESIRAFCAPVFIVANDLSPYYDVDATLVRDIIPHQGPLGGIFTALLFSPNEWVFAKATDMPFLVPALVEMMLECRDGYDVVVPVSRGQHEPLFALYHRRCTPAVGQALEQGEKKIVSFYGKVRVHALAEEQWRRADPEGLSFLNVNTPEDMEKLKWI</sequence>
<comment type="cofactor">
    <cofactor evidence="8">
        <name>Mg(2+)</name>
        <dbReference type="ChEBI" id="CHEBI:18420"/>
    </cofactor>
</comment>
<dbReference type="RefSeq" id="WP_011699873.1">
    <property type="nucleotide sequence ID" value="NC_008554.1"/>
</dbReference>
<dbReference type="InterPro" id="IPR029044">
    <property type="entry name" value="Nucleotide-diphossugar_trans"/>
</dbReference>
<dbReference type="InterPro" id="IPR025877">
    <property type="entry name" value="MobA-like_NTP_Trfase"/>
</dbReference>
<feature type="binding site" evidence="8">
    <location>
        <position position="19"/>
    </location>
    <ligand>
        <name>GTP</name>
        <dbReference type="ChEBI" id="CHEBI:37565"/>
    </ligand>
</feature>
<dbReference type="Gene3D" id="3.90.550.10">
    <property type="entry name" value="Spore Coat Polysaccharide Biosynthesis Protein SpsA, Chain A"/>
    <property type="match status" value="1"/>
</dbReference>
<dbReference type="InterPro" id="IPR013482">
    <property type="entry name" value="Molybde_CF_guanTrfase"/>
</dbReference>
<evidence type="ECO:0000256" key="7">
    <source>
        <dbReference type="ARBA" id="ARBA00023150"/>
    </source>
</evidence>
<evidence type="ECO:0000256" key="5">
    <source>
        <dbReference type="ARBA" id="ARBA00022842"/>
    </source>
</evidence>
<evidence type="ECO:0000256" key="4">
    <source>
        <dbReference type="ARBA" id="ARBA00022741"/>
    </source>
</evidence>
<evidence type="ECO:0000256" key="6">
    <source>
        <dbReference type="ARBA" id="ARBA00023134"/>
    </source>
</evidence>
<comment type="domain">
    <text evidence="8">The N-terminal domain determines nucleotide recognition and specific binding, while the C-terminal domain determines the specific binding to the target protein.</text>
</comment>
<comment type="caution">
    <text evidence="8">Lacks conserved residue(s) required for the propagation of feature annotation.</text>
</comment>
<dbReference type="InParanoid" id="A0LMU6"/>
<dbReference type="STRING" id="335543.Sfum_3075"/>
<dbReference type="EC" id="2.7.7.77" evidence="8"/>
<gene>
    <name evidence="8" type="primary">mobA</name>
    <name evidence="10" type="ordered locus">Sfum_3075</name>
</gene>
<evidence type="ECO:0000259" key="9">
    <source>
        <dbReference type="Pfam" id="PF12804"/>
    </source>
</evidence>
<evidence type="ECO:0000313" key="11">
    <source>
        <dbReference type="Proteomes" id="UP000001784"/>
    </source>
</evidence>
<feature type="binding site" evidence="8">
    <location>
        <position position="64"/>
    </location>
    <ligand>
        <name>GTP</name>
        <dbReference type="ChEBI" id="CHEBI:37565"/>
    </ligand>
</feature>
<keyword evidence="3 8" id="KW-0479">Metal-binding</keyword>
<dbReference type="eggNOG" id="COG0746">
    <property type="taxonomic scope" value="Bacteria"/>
</dbReference>
<dbReference type="Proteomes" id="UP000001784">
    <property type="component" value="Chromosome"/>
</dbReference>
<dbReference type="EMBL" id="CP000478">
    <property type="protein sequence ID" value="ABK18748.1"/>
    <property type="molecule type" value="Genomic_DNA"/>
</dbReference>
<dbReference type="HOGENOM" id="CLU_055597_2_1_7"/>
<keyword evidence="11" id="KW-1185">Reference proteome</keyword>
<dbReference type="Pfam" id="PF12804">
    <property type="entry name" value="NTP_transf_3"/>
    <property type="match status" value="1"/>
</dbReference>
<evidence type="ECO:0000256" key="3">
    <source>
        <dbReference type="ARBA" id="ARBA00022723"/>
    </source>
</evidence>
<name>A0LMU6_SYNFM</name>
<dbReference type="PANTHER" id="PTHR19136:SF81">
    <property type="entry name" value="MOLYBDENUM COFACTOR GUANYLYLTRANSFERASE"/>
    <property type="match status" value="1"/>
</dbReference>
<keyword evidence="1 8" id="KW-0963">Cytoplasm</keyword>
<dbReference type="GO" id="GO:0006777">
    <property type="term" value="P:Mo-molybdopterin cofactor biosynthetic process"/>
    <property type="evidence" value="ECO:0007669"/>
    <property type="project" value="UniProtKB-KW"/>
</dbReference>
<dbReference type="OrthoDB" id="9788394at2"/>
<keyword evidence="7 8" id="KW-0501">Molybdenum cofactor biosynthesis</keyword>
<evidence type="ECO:0000256" key="8">
    <source>
        <dbReference type="HAMAP-Rule" id="MF_00316"/>
    </source>
</evidence>
<comment type="subcellular location">
    <subcellularLocation>
        <location evidence="8">Cytoplasm</location>
    </subcellularLocation>
</comment>
<dbReference type="GO" id="GO:0061603">
    <property type="term" value="F:molybdenum cofactor guanylyltransferase activity"/>
    <property type="evidence" value="ECO:0007669"/>
    <property type="project" value="UniProtKB-EC"/>
</dbReference>
<feature type="binding site" evidence="8">
    <location>
        <begin position="7"/>
        <end position="9"/>
    </location>
    <ligand>
        <name>GTP</name>
        <dbReference type="ChEBI" id="CHEBI:37565"/>
    </ligand>
</feature>
<dbReference type="FunCoup" id="A0LMU6">
    <property type="interactions" value="81"/>
</dbReference>
<keyword evidence="2 8" id="KW-0808">Transferase</keyword>
<accession>A0LMU6</accession>
<reference evidence="10 11" key="1">
    <citation type="submission" date="2006-10" db="EMBL/GenBank/DDBJ databases">
        <title>Complete sequence of Syntrophobacter fumaroxidans MPOB.</title>
        <authorList>
            <consortium name="US DOE Joint Genome Institute"/>
            <person name="Copeland A."/>
            <person name="Lucas S."/>
            <person name="Lapidus A."/>
            <person name="Barry K."/>
            <person name="Detter J.C."/>
            <person name="Glavina del Rio T."/>
            <person name="Hammon N."/>
            <person name="Israni S."/>
            <person name="Pitluck S."/>
            <person name="Goltsman E.G."/>
            <person name="Martinez M."/>
            <person name="Schmutz J."/>
            <person name="Larimer F."/>
            <person name="Land M."/>
            <person name="Hauser L."/>
            <person name="Kyrpides N."/>
            <person name="Kim E."/>
            <person name="Boone D.R."/>
            <person name="Brockman F."/>
            <person name="Culley D."/>
            <person name="Ferry J."/>
            <person name="Gunsalus R."/>
            <person name="McInerney M.J."/>
            <person name="Morrison M."/>
            <person name="Plugge C."/>
            <person name="Rohlin L."/>
            <person name="Scholten J."/>
            <person name="Sieber J."/>
            <person name="Stams A.J.M."/>
            <person name="Worm P."/>
            <person name="Henstra A.M."/>
            <person name="Richardson P."/>
        </authorList>
    </citation>
    <scope>NUCLEOTIDE SEQUENCE [LARGE SCALE GENOMIC DNA]</scope>
    <source>
        <strain evidence="11">DSM 10017 / MPOB</strain>
    </source>
</reference>
<evidence type="ECO:0000256" key="2">
    <source>
        <dbReference type="ARBA" id="ARBA00022679"/>
    </source>
</evidence>
<dbReference type="GO" id="GO:0005737">
    <property type="term" value="C:cytoplasm"/>
    <property type="evidence" value="ECO:0007669"/>
    <property type="project" value="UniProtKB-SubCell"/>
</dbReference>
<dbReference type="GO" id="GO:0005525">
    <property type="term" value="F:GTP binding"/>
    <property type="evidence" value="ECO:0007669"/>
    <property type="project" value="UniProtKB-UniRule"/>
</dbReference>
<dbReference type="PANTHER" id="PTHR19136">
    <property type="entry name" value="MOLYBDENUM COFACTOR GUANYLYLTRANSFERASE"/>
    <property type="match status" value="1"/>
</dbReference>
<dbReference type="AlphaFoldDB" id="A0LMU6"/>
<proteinExistence type="inferred from homology"/>
<keyword evidence="6 8" id="KW-0342">GTP-binding</keyword>
<dbReference type="CDD" id="cd02503">
    <property type="entry name" value="MobA"/>
    <property type="match status" value="1"/>
</dbReference>
<comment type="similarity">
    <text evidence="8">Belongs to the MobA family.</text>
</comment>
<dbReference type="KEGG" id="sfu:Sfum_3075"/>
<keyword evidence="4 8" id="KW-0547">Nucleotide-binding</keyword>
<protein>
    <recommendedName>
        <fullName evidence="8">Probable molybdenum cofactor guanylyltransferase</fullName>
        <shortName evidence="8">MoCo guanylyltransferase</shortName>
        <ecNumber evidence="8">2.7.7.77</ecNumber>
    </recommendedName>
    <alternativeName>
        <fullName evidence="8">GTP:molybdopterin guanylyltransferase</fullName>
    </alternativeName>
    <alternativeName>
        <fullName evidence="8">Mo-MPT guanylyltransferase</fullName>
    </alternativeName>
    <alternativeName>
        <fullName evidence="8">Molybdopterin guanylyltransferase</fullName>
    </alternativeName>
    <alternativeName>
        <fullName evidence="8">Molybdopterin-guanine dinucleotide synthase</fullName>
        <shortName evidence="8">MGD synthase</shortName>
    </alternativeName>
</protein>
<evidence type="ECO:0000256" key="1">
    <source>
        <dbReference type="ARBA" id="ARBA00022490"/>
    </source>
</evidence>